<dbReference type="PROSITE" id="PS50878">
    <property type="entry name" value="RT_POL"/>
    <property type="match status" value="1"/>
</dbReference>
<evidence type="ECO:0000259" key="1">
    <source>
        <dbReference type="PROSITE" id="PS50878"/>
    </source>
</evidence>
<keyword evidence="3" id="KW-1185">Reference proteome</keyword>
<reference evidence="3" key="1">
    <citation type="journal article" date="2017" name="Nat. Microbiol.">
        <title>Global analysis of biosynthetic gene clusters reveals vast potential of secondary metabolite production in Penicillium species.</title>
        <authorList>
            <person name="Nielsen J.C."/>
            <person name="Grijseels S."/>
            <person name="Prigent S."/>
            <person name="Ji B."/>
            <person name="Dainat J."/>
            <person name="Nielsen K.F."/>
            <person name="Frisvad J.C."/>
            <person name="Workman M."/>
            <person name="Nielsen J."/>
        </authorList>
    </citation>
    <scope>NUCLEOTIDE SEQUENCE [LARGE SCALE GENOMIC DNA]</scope>
    <source>
        <strain evidence="3">IBT 31811</strain>
    </source>
</reference>
<dbReference type="InterPro" id="IPR000477">
    <property type="entry name" value="RT_dom"/>
</dbReference>
<dbReference type="EMBL" id="MDYN01000359">
    <property type="protein sequence ID" value="OQD66262.1"/>
    <property type="molecule type" value="Genomic_DNA"/>
</dbReference>
<evidence type="ECO:0000313" key="2">
    <source>
        <dbReference type="EMBL" id="OQD66262.1"/>
    </source>
</evidence>
<organism evidence="2 3">
    <name type="scientific">Penicillium antarcticum</name>
    <dbReference type="NCBI Taxonomy" id="416450"/>
    <lineage>
        <taxon>Eukaryota</taxon>
        <taxon>Fungi</taxon>
        <taxon>Dikarya</taxon>
        <taxon>Ascomycota</taxon>
        <taxon>Pezizomycotina</taxon>
        <taxon>Eurotiomycetes</taxon>
        <taxon>Eurotiomycetidae</taxon>
        <taxon>Eurotiales</taxon>
        <taxon>Aspergillaceae</taxon>
        <taxon>Penicillium</taxon>
    </lineage>
</organism>
<proteinExistence type="predicted"/>
<feature type="non-terminal residue" evidence="2">
    <location>
        <position position="1"/>
    </location>
</feature>
<feature type="non-terminal residue" evidence="2">
    <location>
        <position position="162"/>
    </location>
</feature>
<name>A0A1V6NP09_9EURO</name>
<comment type="caution">
    <text evidence="2">The sequence shown here is derived from an EMBL/GenBank/DDBJ whole genome shotgun (WGS) entry which is preliminary data.</text>
</comment>
<evidence type="ECO:0000313" key="3">
    <source>
        <dbReference type="Proteomes" id="UP000191672"/>
    </source>
</evidence>
<dbReference type="AlphaFoldDB" id="A0A1V6NP09"/>
<accession>A0A1V6NP09</accession>
<dbReference type="Proteomes" id="UP000191672">
    <property type="component" value="Unassembled WGS sequence"/>
</dbReference>
<feature type="domain" description="Reverse transcriptase" evidence="1">
    <location>
        <begin position="1"/>
        <end position="104"/>
    </location>
</feature>
<protein>
    <recommendedName>
        <fullName evidence="1">Reverse transcriptase domain-containing protein</fullName>
    </recommendedName>
</protein>
<gene>
    <name evidence="2" type="ORF">PENANT_c359G11244</name>
</gene>
<sequence>NAGLAQGSPLSPILFAFFNADLVDQPVDSHGGASAFIDDYFRWRVGRSAEENLVKIQSEDITRIEEGESGSQAPKALTYGKLTAPYRRGHNWLSNYRKEIGYSEHDRCECGAQETVAHIVSSLLGGSNEGDKGKPDTVSRAKTVQAVLDFAEASQRFRSRAL</sequence>
<dbReference type="STRING" id="416450.A0A1V6NP09"/>